<gene>
    <name evidence="1" type="ORF">SK128_001417</name>
</gene>
<dbReference type="Proteomes" id="UP001381693">
    <property type="component" value="Unassembled WGS sequence"/>
</dbReference>
<reference evidence="1 2" key="1">
    <citation type="submission" date="2023-11" db="EMBL/GenBank/DDBJ databases">
        <title>Halocaridina rubra genome assembly.</title>
        <authorList>
            <person name="Smith C."/>
        </authorList>
    </citation>
    <scope>NUCLEOTIDE SEQUENCE [LARGE SCALE GENOMIC DNA]</scope>
    <source>
        <strain evidence="1">EP-1</strain>
        <tissue evidence="1">Whole</tissue>
    </source>
</reference>
<accession>A0AAN8XDQ1</accession>
<evidence type="ECO:0000313" key="1">
    <source>
        <dbReference type="EMBL" id="KAK7079638.1"/>
    </source>
</evidence>
<name>A0AAN8XDQ1_HALRR</name>
<sequence>MAEENLWNGVPSDSMEMKLFQYIRPIYVNSGVGNVTRESFPISKGAPDRISEL</sequence>
<keyword evidence="2" id="KW-1185">Reference proteome</keyword>
<protein>
    <submittedName>
        <fullName evidence="1">Uncharacterized protein</fullName>
    </submittedName>
</protein>
<dbReference type="AlphaFoldDB" id="A0AAN8XDQ1"/>
<evidence type="ECO:0000313" key="2">
    <source>
        <dbReference type="Proteomes" id="UP001381693"/>
    </source>
</evidence>
<comment type="caution">
    <text evidence="1">The sequence shown here is derived from an EMBL/GenBank/DDBJ whole genome shotgun (WGS) entry which is preliminary data.</text>
</comment>
<dbReference type="EMBL" id="JAXCGZ010006626">
    <property type="protein sequence ID" value="KAK7079638.1"/>
    <property type="molecule type" value="Genomic_DNA"/>
</dbReference>
<feature type="non-terminal residue" evidence="1">
    <location>
        <position position="53"/>
    </location>
</feature>
<organism evidence="1 2">
    <name type="scientific">Halocaridina rubra</name>
    <name type="common">Hawaiian red shrimp</name>
    <dbReference type="NCBI Taxonomy" id="373956"/>
    <lineage>
        <taxon>Eukaryota</taxon>
        <taxon>Metazoa</taxon>
        <taxon>Ecdysozoa</taxon>
        <taxon>Arthropoda</taxon>
        <taxon>Crustacea</taxon>
        <taxon>Multicrustacea</taxon>
        <taxon>Malacostraca</taxon>
        <taxon>Eumalacostraca</taxon>
        <taxon>Eucarida</taxon>
        <taxon>Decapoda</taxon>
        <taxon>Pleocyemata</taxon>
        <taxon>Caridea</taxon>
        <taxon>Atyoidea</taxon>
        <taxon>Atyidae</taxon>
        <taxon>Halocaridina</taxon>
    </lineage>
</organism>
<proteinExistence type="predicted"/>